<dbReference type="PANTHER" id="PTHR34477">
    <property type="entry name" value="UPF0213 PROTEIN YHBQ"/>
    <property type="match status" value="1"/>
</dbReference>
<reference evidence="2" key="1">
    <citation type="journal article" date="2019" name="Viruses">
        <title>Detection and Characterization of Invertebrate Iridoviruses Found in Reptiles and Prey Insects in Europe over the Past Two Decades.</title>
        <authorList>
            <person name="Papp T."/>
            <person name="Marschang R.E."/>
        </authorList>
    </citation>
    <scope>NUCLEOTIDE SEQUENCE</scope>
    <source>
        <strain evidence="2">Liz-CrIV</strain>
    </source>
</reference>
<protein>
    <recommendedName>
        <fullName evidence="1">GIY-YIG domain-containing protein</fullName>
    </recommendedName>
</protein>
<dbReference type="EMBL" id="MN081869">
    <property type="protein sequence ID" value="QEA08279.1"/>
    <property type="molecule type" value="Genomic_DNA"/>
</dbReference>
<evidence type="ECO:0000259" key="1">
    <source>
        <dbReference type="PROSITE" id="PS50164"/>
    </source>
</evidence>
<sequence length="69" mass="8011">MEEEKKWNIYMVTMKNGNIYTGISNNILKRFETHCNEKGAKCLRGKGPLKLSWFSKANYSQCGSRCDKM</sequence>
<dbReference type="InterPro" id="IPR050190">
    <property type="entry name" value="UPF0213_domain"/>
</dbReference>
<dbReference type="PANTHER" id="PTHR34477:SF1">
    <property type="entry name" value="UPF0213 PROTEIN YHBQ"/>
    <property type="match status" value="1"/>
</dbReference>
<name>A0A5B8RH52_9VIRU</name>
<dbReference type="PROSITE" id="PS50164">
    <property type="entry name" value="GIY_YIG"/>
    <property type="match status" value="1"/>
</dbReference>
<dbReference type="InterPro" id="IPR000305">
    <property type="entry name" value="GIY-YIG_endonuc"/>
</dbReference>
<dbReference type="SUPFAM" id="SSF82771">
    <property type="entry name" value="GIY-YIG endonuclease"/>
    <property type="match status" value="1"/>
</dbReference>
<accession>A0A5B8RH52</accession>
<proteinExistence type="predicted"/>
<dbReference type="Pfam" id="PF01541">
    <property type="entry name" value="GIY-YIG"/>
    <property type="match status" value="1"/>
</dbReference>
<dbReference type="InterPro" id="IPR035901">
    <property type="entry name" value="GIY-YIG_endonuc_sf"/>
</dbReference>
<organism evidence="2">
    <name type="scientific">Iridovirus Liz-CrIV</name>
    <dbReference type="NCBI Taxonomy" id="2594309"/>
    <lineage>
        <taxon>Viruses</taxon>
        <taxon>Varidnaviria</taxon>
        <taxon>Bamfordvirae</taxon>
        <taxon>Nucleocytoviricota</taxon>
        <taxon>Megaviricetes</taxon>
        <taxon>Pimascovirales</taxon>
        <taxon>Pimascovirales incertae sedis</taxon>
        <taxon>Iridoviridae</taxon>
    </lineage>
</organism>
<feature type="domain" description="GIY-YIG" evidence="1">
    <location>
        <begin position="5"/>
        <end position="69"/>
    </location>
</feature>
<evidence type="ECO:0000313" key="2">
    <source>
        <dbReference type="EMBL" id="QEA08279.1"/>
    </source>
</evidence>
<dbReference type="Gene3D" id="3.40.1440.10">
    <property type="entry name" value="GIY-YIG endonuclease"/>
    <property type="match status" value="1"/>
</dbReference>